<dbReference type="EMBL" id="CM000632">
    <property type="protein sequence ID" value="EEC43034.1"/>
    <property type="molecule type" value="Genomic_DNA"/>
</dbReference>
<feature type="compositionally biased region" description="Basic and acidic residues" evidence="1">
    <location>
        <begin position="489"/>
        <end position="499"/>
    </location>
</feature>
<dbReference type="InParanoid" id="B7GE35"/>
<dbReference type="PaxDb" id="2850-Phatr41388"/>
<dbReference type="Proteomes" id="UP000000759">
    <property type="component" value="Chromosome 30"/>
</dbReference>
<name>B7GE35_PHATC</name>
<feature type="compositionally biased region" description="Gly residues" evidence="1">
    <location>
        <begin position="453"/>
        <end position="465"/>
    </location>
</feature>
<reference evidence="3" key="2">
    <citation type="submission" date="2008-08" db="EMBL/GenBank/DDBJ databases">
        <authorList>
            <consortium name="Diatom Consortium"/>
            <person name="Grigoriev I."/>
            <person name="Grimwood J."/>
            <person name="Kuo A."/>
            <person name="Otillar R.P."/>
            <person name="Salamov A."/>
            <person name="Detter J.C."/>
            <person name="Lindquist E."/>
            <person name="Shapiro H."/>
            <person name="Lucas S."/>
            <person name="Glavina del Rio T."/>
            <person name="Pitluck S."/>
            <person name="Rokhsar D."/>
            <person name="Bowler C."/>
        </authorList>
    </citation>
    <scope>GENOME REANNOTATION</scope>
    <source>
        <strain evidence="3">CCAP 1055/1</strain>
    </source>
</reference>
<dbReference type="RefSeq" id="XP_002185365.1">
    <property type="nucleotide sequence ID" value="XM_002185329.1"/>
</dbReference>
<protein>
    <submittedName>
        <fullName evidence="2">Uncharacterized protein</fullName>
    </submittedName>
</protein>
<evidence type="ECO:0000313" key="3">
    <source>
        <dbReference type="Proteomes" id="UP000000759"/>
    </source>
</evidence>
<dbReference type="GeneID" id="7199299"/>
<dbReference type="OrthoDB" id="413361at2759"/>
<feature type="compositionally biased region" description="Basic and acidic residues" evidence="1">
    <location>
        <begin position="525"/>
        <end position="536"/>
    </location>
</feature>
<keyword evidence="3" id="KW-1185">Reference proteome</keyword>
<feature type="region of interest" description="Disordered" evidence="1">
    <location>
        <begin position="435"/>
        <end position="544"/>
    </location>
</feature>
<sequence>MADADAPNAPEAGLAPAVAANAPGIVGDAQAAAYAAFAAAEAQMANALAVLAGEAPPDAQPFPPPPGVADIPVGLPPAVVDAPLIDPYDSLLMRAGMNYGTRKAFSKEGYGLMSDLVTLNQKQLESLIDMMNKKHCGKSFQGAIPLGLNLVAEDLEIDIGHKTKTTLKVILHWADLQKSLGLDVNAEDYTNVVGQLARERMDEEEKILEAAKKLTPSKPTTLKDMTKWRSFFENWNSYMSQCRGAAAIPLSYIYRTNKQPKTALVGTYVNMDAYLVAQTVLSGSNFEINNQRVFDKFKEAIITTGPGWSFIKMYNQSKDGCAAILKLKEQAEGTLNESVRRDDAIKILSTTTYNGPSCNSNIDMLLQKFQYAISELVEIDGVALPDGQLVTYLVQALKDPSLSYVRDTIRTNATYRNSFPEAQLFVKTFVSLSTSKSENTPRQVNDVQTSGSGASGGSKKGGTGKGASKPTPFKGAVTARSYTPGEWKSLSKDQQEKVRSLRNKKKQGGKPEESERSVDSVARGEPVDTKEVHTSSEMEPTSDAAGLQFGRDTCVAGANTVLIGESQKSVTMRPFSGEYSALKNIPIGTVATAYTVPEDGRVVLLIINQALFFGDRLKNTLLTPNQMRDFGIEVDNAPRQYVANSKHSLYVPDSPLWILLQLRGIFSFLESRKPTQQELDECEHIILTSDVPWEPCSTDFARREEQAVKRDRSVSLVDTRGLSTGHATFSAHQYGIRTIAALQRMGWMAGLTWMCTHSDNFTSVVSNMTSSERWSALTLEVLSRRWNIGLESAKRTLQAMTQKGVRTVMHPLTRRYRTRQSHLRFPTIWTKVYTDTMFLSVVSIRQYKCAQPVAESIREIKKAVRHRLQVSRAPRRLWCFCCEWVSAIRQLTAHNIPALNGCVATELLEGDTPDISEYAQFDWYEPVWFIDPTSAFPEMKKKLGQWVGVASDVGQAMTFWILPKSCIPMARSSVARVLPDVGATDEFKADLAELNLAIEKRIGNSKTAEEDQVIDGQLANLVSGPTDDLFEG</sequence>
<evidence type="ECO:0000256" key="1">
    <source>
        <dbReference type="SAM" id="MobiDB-lite"/>
    </source>
</evidence>
<evidence type="ECO:0000313" key="2">
    <source>
        <dbReference type="EMBL" id="EEC43034.1"/>
    </source>
</evidence>
<accession>B7GE35</accession>
<gene>
    <name evidence="2" type="ORF">PHATRDRAFT_41388</name>
</gene>
<organism evidence="2 3">
    <name type="scientific">Phaeodactylum tricornutum (strain CCAP 1055/1)</name>
    <dbReference type="NCBI Taxonomy" id="556484"/>
    <lineage>
        <taxon>Eukaryota</taxon>
        <taxon>Sar</taxon>
        <taxon>Stramenopiles</taxon>
        <taxon>Ochrophyta</taxon>
        <taxon>Bacillariophyta</taxon>
        <taxon>Bacillariophyceae</taxon>
        <taxon>Bacillariophycidae</taxon>
        <taxon>Naviculales</taxon>
        <taxon>Phaeodactylaceae</taxon>
        <taxon>Phaeodactylum</taxon>
    </lineage>
</organism>
<dbReference type="AlphaFoldDB" id="B7GE35"/>
<reference evidence="2 3" key="1">
    <citation type="journal article" date="2008" name="Nature">
        <title>The Phaeodactylum genome reveals the evolutionary history of diatom genomes.</title>
        <authorList>
            <person name="Bowler C."/>
            <person name="Allen A.E."/>
            <person name="Badger J.H."/>
            <person name="Grimwood J."/>
            <person name="Jabbari K."/>
            <person name="Kuo A."/>
            <person name="Maheswari U."/>
            <person name="Martens C."/>
            <person name="Maumus F."/>
            <person name="Otillar R.P."/>
            <person name="Rayko E."/>
            <person name="Salamov A."/>
            <person name="Vandepoele K."/>
            <person name="Beszteri B."/>
            <person name="Gruber A."/>
            <person name="Heijde M."/>
            <person name="Katinka M."/>
            <person name="Mock T."/>
            <person name="Valentin K."/>
            <person name="Verret F."/>
            <person name="Berges J.A."/>
            <person name="Brownlee C."/>
            <person name="Cadoret J.P."/>
            <person name="Chiovitti A."/>
            <person name="Choi C.J."/>
            <person name="Coesel S."/>
            <person name="De Martino A."/>
            <person name="Detter J.C."/>
            <person name="Durkin C."/>
            <person name="Falciatore A."/>
            <person name="Fournet J."/>
            <person name="Haruta M."/>
            <person name="Huysman M.J."/>
            <person name="Jenkins B.D."/>
            <person name="Jiroutova K."/>
            <person name="Jorgensen R.E."/>
            <person name="Joubert Y."/>
            <person name="Kaplan A."/>
            <person name="Kroger N."/>
            <person name="Kroth P.G."/>
            <person name="La Roche J."/>
            <person name="Lindquist E."/>
            <person name="Lommer M."/>
            <person name="Martin-Jezequel V."/>
            <person name="Lopez P.J."/>
            <person name="Lucas S."/>
            <person name="Mangogna M."/>
            <person name="McGinnis K."/>
            <person name="Medlin L.K."/>
            <person name="Montsant A."/>
            <person name="Oudot-Le Secq M.P."/>
            <person name="Napoli C."/>
            <person name="Obornik M."/>
            <person name="Parker M.S."/>
            <person name="Petit J.L."/>
            <person name="Porcel B.M."/>
            <person name="Poulsen N."/>
            <person name="Robison M."/>
            <person name="Rychlewski L."/>
            <person name="Rynearson T.A."/>
            <person name="Schmutz J."/>
            <person name="Shapiro H."/>
            <person name="Siaut M."/>
            <person name="Stanley M."/>
            <person name="Sussman M.R."/>
            <person name="Taylor A.R."/>
            <person name="Vardi A."/>
            <person name="von Dassow P."/>
            <person name="Vyverman W."/>
            <person name="Willis A."/>
            <person name="Wyrwicz L.S."/>
            <person name="Rokhsar D.S."/>
            <person name="Weissenbach J."/>
            <person name="Armbrust E.V."/>
            <person name="Green B.R."/>
            <person name="Van de Peer Y."/>
            <person name="Grigoriev I.V."/>
        </authorList>
    </citation>
    <scope>NUCLEOTIDE SEQUENCE [LARGE SCALE GENOMIC DNA]</scope>
    <source>
        <strain evidence="2 3">CCAP 1055/1</strain>
    </source>
</reference>
<feature type="compositionally biased region" description="Polar residues" evidence="1">
    <location>
        <begin position="435"/>
        <end position="448"/>
    </location>
</feature>
<dbReference type="KEGG" id="pti:PHATRDRAFT_41388"/>
<feature type="compositionally biased region" description="Basic and acidic residues" evidence="1">
    <location>
        <begin position="509"/>
        <end position="518"/>
    </location>
</feature>
<proteinExistence type="predicted"/>